<proteinExistence type="predicted"/>
<reference evidence="1" key="1">
    <citation type="submission" date="2021-05" db="EMBL/GenBank/DDBJ databases">
        <title>An isolated secondary fermenter in methanogenic hydrocarbon-degrading communities.</title>
        <authorList>
            <person name="Liu Y.-F."/>
            <person name="Liu Z.-l."/>
        </authorList>
    </citation>
    <scope>NUCLEOTIDE SEQUENCE</scope>
    <source>
        <strain evidence="1">L-13</strain>
    </source>
</reference>
<sequence length="199" mass="21657">MSRQRVDSVTRQEQILDAALEIAARRGLKGLNMTEIAARVGVVPSALYRHFDGREALLDGIVDRTRRNLEANLDRAARSGGSPASRLRLLLELHLDLLRREPAIPVILLSEEVILGEGPRRDRLRETVRRYRQAVTELARQALEKVVDGRAALAAFALVGLAQATAVSALVTGEGGDAERALELWDLMAPLLFGAPAGA</sequence>
<protein>
    <submittedName>
        <fullName evidence="1">TetR/AcrR family transcriptional regulator</fullName>
    </submittedName>
</protein>
<evidence type="ECO:0000313" key="2">
    <source>
        <dbReference type="Proteomes" id="UP000682204"/>
    </source>
</evidence>
<accession>A0ACD1DWB5</accession>
<dbReference type="EMBL" id="CP074691">
    <property type="protein sequence ID" value="QVL36392.1"/>
    <property type="molecule type" value="Genomic_DNA"/>
</dbReference>
<name>A0ACD1DWB5_9BACT</name>
<evidence type="ECO:0000313" key="1">
    <source>
        <dbReference type="EMBL" id="QVL36392.1"/>
    </source>
</evidence>
<gene>
    <name evidence="1" type="ORF">KIH16_00765</name>
</gene>
<keyword evidence="2" id="KW-1185">Reference proteome</keyword>
<dbReference type="Proteomes" id="UP000682204">
    <property type="component" value="Chromosome"/>
</dbReference>
<organism evidence="1 2">
    <name type="scientific">Aminirod propionatiphilus</name>
    <dbReference type="NCBI Taxonomy" id="3415223"/>
    <lineage>
        <taxon>Bacteria</taxon>
        <taxon>Thermotogati</taxon>
        <taxon>Synergistota</taxon>
        <taxon>Synergistia</taxon>
        <taxon>Synergistales</taxon>
        <taxon>Aminiphilaceae</taxon>
        <taxon>Aminirod</taxon>
    </lineage>
</organism>